<protein>
    <submittedName>
        <fullName evidence="5">Calpain family cysteine protease</fullName>
    </submittedName>
</protein>
<feature type="region of interest" description="Disordered" evidence="3">
    <location>
        <begin position="1"/>
        <end position="20"/>
    </location>
</feature>
<dbReference type="GO" id="GO:0006508">
    <property type="term" value="P:proteolysis"/>
    <property type="evidence" value="ECO:0007669"/>
    <property type="project" value="UniProtKB-KW"/>
</dbReference>
<keyword evidence="1" id="KW-0677">Repeat</keyword>
<feature type="domain" description="Calpain catalytic" evidence="4">
    <location>
        <begin position="379"/>
        <end position="630"/>
    </location>
</feature>
<evidence type="ECO:0000256" key="3">
    <source>
        <dbReference type="SAM" id="MobiDB-lite"/>
    </source>
</evidence>
<dbReference type="Gene3D" id="2.20.110.10">
    <property type="entry name" value="Histone H3 K4-specific methyltransferase SET7/9 N-terminal domain"/>
    <property type="match status" value="2"/>
</dbReference>
<proteinExistence type="predicted"/>
<dbReference type="HOGENOM" id="CLU_280552_0_0_1"/>
<evidence type="ECO:0000256" key="2">
    <source>
        <dbReference type="PROSITE-ProRule" id="PRU00239"/>
    </source>
</evidence>
<accession>Q22V56</accession>
<dbReference type="SMART" id="SM00230">
    <property type="entry name" value="CysPc"/>
    <property type="match status" value="1"/>
</dbReference>
<dbReference type="eggNOG" id="KOG0231">
    <property type="taxonomic scope" value="Eukaryota"/>
</dbReference>
<feature type="compositionally biased region" description="Basic and acidic residues" evidence="3">
    <location>
        <begin position="852"/>
        <end position="862"/>
    </location>
</feature>
<dbReference type="InterPro" id="IPR003409">
    <property type="entry name" value="MORN"/>
</dbReference>
<dbReference type="SMART" id="SM00698">
    <property type="entry name" value="MORN"/>
    <property type="match status" value="7"/>
</dbReference>
<keyword evidence="5" id="KW-0645">Protease</keyword>
<dbReference type="KEGG" id="tet:TTHERM_00575440"/>
<keyword evidence="5" id="KW-0378">Hydrolase</keyword>
<evidence type="ECO:0000313" key="5">
    <source>
        <dbReference type="EMBL" id="EAR89092.2"/>
    </source>
</evidence>
<dbReference type="OrthoDB" id="290473at2759"/>
<name>Q22V56_TETTS</name>
<feature type="region of interest" description="Disordered" evidence="3">
    <location>
        <begin position="852"/>
        <end position="885"/>
    </location>
</feature>
<sequence>MEVESKVQSQGKDQRYQNEVSYGKRKYVGQFLNGKRDGKGKEEDKTNHTLYEGNFQDDMYHGIGTLYQLQTKCYFKGIFEKNQKKAGIEIFPNGDVYEGEYKDDQFHGKGYLRNRDLFYFIDDGKSSQQVNDQKKVQSTYSYEGTFQNGKKDGFGTERYIKGAVYVGEFRNNQKHGKGKLQYPDGSYYEGDFVNGVPCGFGVHCAYSVEQIQSIKPIKKGATNNSKANERLQRNIQLKESLAINSLQDIDSSQQLIQKEDEKENYQMSYFDEKPEFYYEGEFMEGFKHGKGRFYFPDGSYYYCQWAFNKKVKDIIYYDAPANKHCIFTYVNIEKVINHFHKPIQQDPNIVGSEMILGYPPNDQDGYKQIIDSCGINGDQFEDDEFKSNEQNMSFPDSGSSKRANLDIEFLKLKDNHHFYDEGKDLFEFPIQSNTIVYNQLSDYQLVTCIEALSYFPHIFFKIFSVRYDLADIGFVFIKLYINGEWRDIILDDIFPFYDSQQDVIFSTTVLKELGYLFLQKAFCKIQNSFFGHKQDTETIKAEDYFQMLSGLPCKSITWENDLDEDQKLNVKKLVECSSKSCKVAYLQEKFSRSRDIDIPKNYPYIILEVVDLGVQQQQFQPNHTLTNLNSLNAPTNENLFIILKSIDSNFSFIKRRCEEKISFSKHNQILKDIIQRHTIIPDDFMNQYTSLKESNNPINKNKIYEFEEYFKKIKQSVFALDFETFIECFGSVYQLIGVNQNFQSSSFVQENIGTQLVESRYFFSFNLNLPARILINVEQYLQGISQHLPVRILLAQDKMGVYAQRTKQSHTDDGNDYVARNKKDFLKRQFVKKVKAKKETDLINREKASKLGRDKSFSKDQDLVLSQQRSSKKDEDQHNSQHESRIYQKKKFHSLKYIIGKGQYKKKNVFKTVVLDEGTYILMVQVEGPDLKSLQDLKENVKEFNLKLVVNIFGDNLLNILQIEHPENFMRQVYESCIHNAEKKYLENQQKQLKDQVQDIRFQRSDLGDRENGSDQIIICQFYLQQEGTYLQLLDNRTDNKSWRQKLYFITENMKIVDSNDNKVDVYLGPHQDALIIIQQVRGGVYRLEGGEGICLIENIQKNIDSDDNDELDDN</sequence>
<dbReference type="AlphaFoldDB" id="Q22V56"/>
<comment type="caution">
    <text evidence="2">Lacks conserved residue(s) required for the propagation of feature annotation.</text>
</comment>
<evidence type="ECO:0000313" key="6">
    <source>
        <dbReference type="Proteomes" id="UP000009168"/>
    </source>
</evidence>
<dbReference type="EMBL" id="GG662798">
    <property type="protein sequence ID" value="EAR89092.2"/>
    <property type="molecule type" value="Genomic_DNA"/>
</dbReference>
<dbReference type="Proteomes" id="UP000009168">
    <property type="component" value="Unassembled WGS sequence"/>
</dbReference>
<dbReference type="PANTHER" id="PTHR43215:SF14">
    <property type="entry name" value="RADIAL SPOKE HEAD 1 HOMOLOG"/>
    <property type="match status" value="1"/>
</dbReference>
<keyword evidence="6" id="KW-1185">Reference proteome</keyword>
<organism evidence="5 6">
    <name type="scientific">Tetrahymena thermophila (strain SB210)</name>
    <dbReference type="NCBI Taxonomy" id="312017"/>
    <lineage>
        <taxon>Eukaryota</taxon>
        <taxon>Sar</taxon>
        <taxon>Alveolata</taxon>
        <taxon>Ciliophora</taxon>
        <taxon>Intramacronucleata</taxon>
        <taxon>Oligohymenophorea</taxon>
        <taxon>Hymenostomatida</taxon>
        <taxon>Tetrahymenina</taxon>
        <taxon>Tetrahymenidae</taxon>
        <taxon>Tetrahymena</taxon>
    </lineage>
</organism>
<dbReference type="Pfam" id="PF00648">
    <property type="entry name" value="Peptidase_C2"/>
    <property type="match status" value="1"/>
</dbReference>
<dbReference type="InterPro" id="IPR038765">
    <property type="entry name" value="Papain-like_cys_pep_sf"/>
</dbReference>
<dbReference type="SUPFAM" id="SSF82185">
    <property type="entry name" value="Histone H3 K4-specific methyltransferase SET7/9 N-terminal domain"/>
    <property type="match status" value="3"/>
</dbReference>
<feature type="compositionally biased region" description="Basic and acidic residues" evidence="3">
    <location>
        <begin position="871"/>
        <end position="885"/>
    </location>
</feature>
<dbReference type="PANTHER" id="PTHR43215">
    <property type="entry name" value="RADIAL SPOKE HEAD 1 HOMOLOG"/>
    <property type="match status" value="1"/>
</dbReference>
<dbReference type="InParanoid" id="Q22V56"/>
<dbReference type="RefSeq" id="XP_001009337.2">
    <property type="nucleotide sequence ID" value="XM_001009337.2"/>
</dbReference>
<evidence type="ECO:0000259" key="4">
    <source>
        <dbReference type="PROSITE" id="PS50203"/>
    </source>
</evidence>
<dbReference type="SUPFAM" id="SSF54001">
    <property type="entry name" value="Cysteine proteinases"/>
    <property type="match status" value="1"/>
</dbReference>
<gene>
    <name evidence="5" type="ORF">TTHERM_00575440</name>
</gene>
<reference evidence="6" key="1">
    <citation type="journal article" date="2006" name="PLoS Biol.">
        <title>Macronuclear genome sequence of the ciliate Tetrahymena thermophila, a model eukaryote.</title>
        <authorList>
            <person name="Eisen J.A."/>
            <person name="Coyne R.S."/>
            <person name="Wu M."/>
            <person name="Wu D."/>
            <person name="Thiagarajan M."/>
            <person name="Wortman J.R."/>
            <person name="Badger J.H."/>
            <person name="Ren Q."/>
            <person name="Amedeo P."/>
            <person name="Jones K.M."/>
            <person name="Tallon L.J."/>
            <person name="Delcher A.L."/>
            <person name="Salzberg S.L."/>
            <person name="Silva J.C."/>
            <person name="Haas B.J."/>
            <person name="Majoros W.H."/>
            <person name="Farzad M."/>
            <person name="Carlton J.M."/>
            <person name="Smith R.K. Jr."/>
            <person name="Garg J."/>
            <person name="Pearlman R.E."/>
            <person name="Karrer K.M."/>
            <person name="Sun L."/>
            <person name="Manning G."/>
            <person name="Elde N.C."/>
            <person name="Turkewitz A.P."/>
            <person name="Asai D.J."/>
            <person name="Wilkes D.E."/>
            <person name="Wang Y."/>
            <person name="Cai H."/>
            <person name="Collins K."/>
            <person name="Stewart B.A."/>
            <person name="Lee S.R."/>
            <person name="Wilamowska K."/>
            <person name="Weinberg Z."/>
            <person name="Ruzzo W.L."/>
            <person name="Wloga D."/>
            <person name="Gaertig J."/>
            <person name="Frankel J."/>
            <person name="Tsao C.-C."/>
            <person name="Gorovsky M.A."/>
            <person name="Keeling P.J."/>
            <person name="Waller R.F."/>
            <person name="Patron N.J."/>
            <person name="Cherry J.M."/>
            <person name="Stover N.A."/>
            <person name="Krieger C.J."/>
            <person name="del Toro C."/>
            <person name="Ryder H.F."/>
            <person name="Williamson S.C."/>
            <person name="Barbeau R.A."/>
            <person name="Hamilton E.P."/>
            <person name="Orias E."/>
        </authorList>
    </citation>
    <scope>NUCLEOTIDE SEQUENCE [LARGE SCALE GENOMIC DNA]</scope>
    <source>
        <strain evidence="6">SB210</strain>
    </source>
</reference>
<dbReference type="Pfam" id="PF02493">
    <property type="entry name" value="MORN"/>
    <property type="match status" value="7"/>
</dbReference>
<dbReference type="PROSITE" id="PS50203">
    <property type="entry name" value="CALPAIN_CAT"/>
    <property type="match status" value="1"/>
</dbReference>
<dbReference type="GeneID" id="7824174"/>
<feature type="compositionally biased region" description="Polar residues" evidence="3">
    <location>
        <begin position="1"/>
        <end position="11"/>
    </location>
</feature>
<dbReference type="eggNOG" id="KOG0045">
    <property type="taxonomic scope" value="Eukaryota"/>
</dbReference>
<evidence type="ECO:0000256" key="1">
    <source>
        <dbReference type="ARBA" id="ARBA00022737"/>
    </source>
</evidence>
<dbReference type="GO" id="GO:0004198">
    <property type="term" value="F:calcium-dependent cysteine-type endopeptidase activity"/>
    <property type="evidence" value="ECO:0007669"/>
    <property type="project" value="InterPro"/>
</dbReference>
<dbReference type="InterPro" id="IPR001300">
    <property type="entry name" value="Peptidase_C2_calpain_cat"/>
</dbReference>